<dbReference type="AlphaFoldDB" id="A0A8J4M2U9"/>
<sequence length="103" mass="11951">MEFPPWFRQVMQGRLDEVSARIEHHPDLNDVRAAADRAFEALFEGRDIIHTPEFATWEDKHYLKQGIVNERLYLQGMKDGVQLAMALLCHSMSDHQSPTENES</sequence>
<proteinExistence type="predicted"/>
<comment type="caution">
    <text evidence="1">The sequence shown here is derived from an EMBL/GenBank/DDBJ whole genome shotgun (WGS) entry which is preliminary data.</text>
</comment>
<keyword evidence="2" id="KW-1185">Reference proteome</keyword>
<name>A0A8J4M2U9_9BACL</name>
<protein>
    <submittedName>
        <fullName evidence="1">Uncharacterized protein</fullName>
    </submittedName>
</protein>
<accession>A0A8J4M2U9</accession>
<evidence type="ECO:0000313" key="1">
    <source>
        <dbReference type="EMBL" id="GIQ70099.1"/>
    </source>
</evidence>
<evidence type="ECO:0000313" key="2">
    <source>
        <dbReference type="Proteomes" id="UP000677918"/>
    </source>
</evidence>
<dbReference type="RefSeq" id="WP_213412876.1">
    <property type="nucleotide sequence ID" value="NZ_BOVK01000040.1"/>
</dbReference>
<dbReference type="Proteomes" id="UP000677918">
    <property type="component" value="Unassembled WGS sequence"/>
</dbReference>
<dbReference type="EMBL" id="BOVK01000040">
    <property type="protein sequence ID" value="GIQ70099.1"/>
    <property type="molecule type" value="Genomic_DNA"/>
</dbReference>
<organism evidence="1 2">
    <name type="scientific">Xylanibacillus composti</name>
    <dbReference type="NCBI Taxonomy" id="1572762"/>
    <lineage>
        <taxon>Bacteria</taxon>
        <taxon>Bacillati</taxon>
        <taxon>Bacillota</taxon>
        <taxon>Bacilli</taxon>
        <taxon>Bacillales</taxon>
        <taxon>Paenibacillaceae</taxon>
        <taxon>Xylanibacillus</taxon>
    </lineage>
</organism>
<reference evidence="1" key="1">
    <citation type="submission" date="2021-04" db="EMBL/GenBank/DDBJ databases">
        <title>Draft genome sequence of Xylanibacillus composti strain K13.</title>
        <authorList>
            <person name="Uke A."/>
            <person name="Chhe C."/>
            <person name="Baramee S."/>
            <person name="Kosugi A."/>
        </authorList>
    </citation>
    <scope>NUCLEOTIDE SEQUENCE</scope>
    <source>
        <strain evidence="1">K13</strain>
    </source>
</reference>
<gene>
    <name evidence="1" type="ORF">XYCOK13_29230</name>
</gene>